<sequence length="80" mass="9472">MYFDLAMKIGLRKLQRKRGRPRARGMDKEEKWLKDVYMTSNGNELHSLLNQDQETTRLSELVYICHATTLPLRGLTTNRY</sequence>
<dbReference type="EMBL" id="BMAU01021409">
    <property type="protein sequence ID" value="GFY33177.1"/>
    <property type="molecule type" value="Genomic_DNA"/>
</dbReference>
<dbReference type="Proteomes" id="UP000887159">
    <property type="component" value="Unassembled WGS sequence"/>
</dbReference>
<gene>
    <name evidence="1" type="ORF">TNCV_1240281</name>
</gene>
<name>A0A8X6WEM1_TRICX</name>
<reference evidence="1" key="1">
    <citation type="submission" date="2020-08" db="EMBL/GenBank/DDBJ databases">
        <title>Multicomponent nature underlies the extraordinary mechanical properties of spider dragline silk.</title>
        <authorList>
            <person name="Kono N."/>
            <person name="Nakamura H."/>
            <person name="Mori M."/>
            <person name="Yoshida Y."/>
            <person name="Ohtoshi R."/>
            <person name="Malay A.D."/>
            <person name="Moran D.A.P."/>
            <person name="Tomita M."/>
            <person name="Numata K."/>
            <person name="Arakawa K."/>
        </authorList>
    </citation>
    <scope>NUCLEOTIDE SEQUENCE</scope>
</reference>
<dbReference type="AlphaFoldDB" id="A0A8X6WEM1"/>
<organism evidence="1 2">
    <name type="scientific">Trichonephila clavipes</name>
    <name type="common">Golden silk orbweaver</name>
    <name type="synonym">Nephila clavipes</name>
    <dbReference type="NCBI Taxonomy" id="2585209"/>
    <lineage>
        <taxon>Eukaryota</taxon>
        <taxon>Metazoa</taxon>
        <taxon>Ecdysozoa</taxon>
        <taxon>Arthropoda</taxon>
        <taxon>Chelicerata</taxon>
        <taxon>Arachnida</taxon>
        <taxon>Araneae</taxon>
        <taxon>Araneomorphae</taxon>
        <taxon>Entelegynae</taxon>
        <taxon>Araneoidea</taxon>
        <taxon>Nephilidae</taxon>
        <taxon>Trichonephila</taxon>
    </lineage>
</organism>
<accession>A0A8X6WEM1</accession>
<comment type="caution">
    <text evidence="1">The sequence shown here is derived from an EMBL/GenBank/DDBJ whole genome shotgun (WGS) entry which is preliminary data.</text>
</comment>
<keyword evidence="2" id="KW-1185">Reference proteome</keyword>
<protein>
    <submittedName>
        <fullName evidence="1">Uncharacterized protein</fullName>
    </submittedName>
</protein>
<evidence type="ECO:0000313" key="1">
    <source>
        <dbReference type="EMBL" id="GFY33177.1"/>
    </source>
</evidence>
<proteinExistence type="predicted"/>
<evidence type="ECO:0000313" key="2">
    <source>
        <dbReference type="Proteomes" id="UP000887159"/>
    </source>
</evidence>